<proteinExistence type="predicted"/>
<dbReference type="InParanoid" id="A0A5C3PA04"/>
<accession>A0A5C3PA04</accession>
<sequence length="420" mass="47443">MPTPELPSETTDRIIAHVWPDNRTLLKCALVCSRWLPASRHHLFSEINFPSRSSYDLLVARVLHSEHMRPWLASVRSMEFIELRSIGEGRWLPIPPAEQIGQLFLRDFIGQLPNMHSLRFQGEDWAQCRPRPGAFAAFSQFPSLSKLDLFDCFFPSFAALRQMLSALPALSSLMINGAQWPASSNPHPVSAVGPNSRPRLETLYFVMEGVNDAADEFMNWLVQTASRSSIHHLEVFNGLDPTTDPWSVISRYTHLFAASVDYLRIVYVENRLSSLSDFTSLTDLSIDILASIYGCPDWQGIARMLQALQCSLHTLGVAFTYASQQYPHSPTPRRDIHSFVYEDGMEILDAVLEHKRFQGLKTVLFSMHIVLSQEDASLAARPAHTHEGLGEIIRSKLPKLVKRVDAKAFVHVRMLPLRGS</sequence>
<name>A0A5C3PA04_9APHY</name>
<keyword evidence="2" id="KW-1185">Reference proteome</keyword>
<organism evidence="1 2">
    <name type="scientific">Polyporus arcularius HHB13444</name>
    <dbReference type="NCBI Taxonomy" id="1314778"/>
    <lineage>
        <taxon>Eukaryota</taxon>
        <taxon>Fungi</taxon>
        <taxon>Dikarya</taxon>
        <taxon>Basidiomycota</taxon>
        <taxon>Agaricomycotina</taxon>
        <taxon>Agaricomycetes</taxon>
        <taxon>Polyporales</taxon>
        <taxon>Polyporaceae</taxon>
        <taxon>Polyporus</taxon>
    </lineage>
</organism>
<evidence type="ECO:0000313" key="2">
    <source>
        <dbReference type="Proteomes" id="UP000308197"/>
    </source>
</evidence>
<dbReference type="SUPFAM" id="SSF52047">
    <property type="entry name" value="RNI-like"/>
    <property type="match status" value="1"/>
</dbReference>
<dbReference type="Gene3D" id="3.80.10.10">
    <property type="entry name" value="Ribonuclease Inhibitor"/>
    <property type="match status" value="1"/>
</dbReference>
<evidence type="ECO:0000313" key="1">
    <source>
        <dbReference type="EMBL" id="TFK85729.1"/>
    </source>
</evidence>
<dbReference type="Proteomes" id="UP000308197">
    <property type="component" value="Unassembled WGS sequence"/>
</dbReference>
<gene>
    <name evidence="1" type="ORF">K466DRAFT_600935</name>
</gene>
<protein>
    <recommendedName>
        <fullName evidence="3">F-box domain-containing protein</fullName>
    </recommendedName>
</protein>
<dbReference type="InterPro" id="IPR032675">
    <property type="entry name" value="LRR_dom_sf"/>
</dbReference>
<dbReference type="AlphaFoldDB" id="A0A5C3PA04"/>
<dbReference type="EMBL" id="ML211237">
    <property type="protein sequence ID" value="TFK85729.1"/>
    <property type="molecule type" value="Genomic_DNA"/>
</dbReference>
<reference evidence="1 2" key="1">
    <citation type="journal article" date="2019" name="Nat. Ecol. Evol.">
        <title>Megaphylogeny resolves global patterns of mushroom evolution.</title>
        <authorList>
            <person name="Varga T."/>
            <person name="Krizsan K."/>
            <person name="Foldi C."/>
            <person name="Dima B."/>
            <person name="Sanchez-Garcia M."/>
            <person name="Sanchez-Ramirez S."/>
            <person name="Szollosi G.J."/>
            <person name="Szarkandi J.G."/>
            <person name="Papp V."/>
            <person name="Albert L."/>
            <person name="Andreopoulos W."/>
            <person name="Angelini C."/>
            <person name="Antonin V."/>
            <person name="Barry K.W."/>
            <person name="Bougher N.L."/>
            <person name="Buchanan P."/>
            <person name="Buyck B."/>
            <person name="Bense V."/>
            <person name="Catcheside P."/>
            <person name="Chovatia M."/>
            <person name="Cooper J."/>
            <person name="Damon W."/>
            <person name="Desjardin D."/>
            <person name="Finy P."/>
            <person name="Geml J."/>
            <person name="Haridas S."/>
            <person name="Hughes K."/>
            <person name="Justo A."/>
            <person name="Karasinski D."/>
            <person name="Kautmanova I."/>
            <person name="Kiss B."/>
            <person name="Kocsube S."/>
            <person name="Kotiranta H."/>
            <person name="LaButti K.M."/>
            <person name="Lechner B.E."/>
            <person name="Liimatainen K."/>
            <person name="Lipzen A."/>
            <person name="Lukacs Z."/>
            <person name="Mihaltcheva S."/>
            <person name="Morgado L.N."/>
            <person name="Niskanen T."/>
            <person name="Noordeloos M.E."/>
            <person name="Ohm R.A."/>
            <person name="Ortiz-Santana B."/>
            <person name="Ovrebo C."/>
            <person name="Racz N."/>
            <person name="Riley R."/>
            <person name="Savchenko A."/>
            <person name="Shiryaev A."/>
            <person name="Soop K."/>
            <person name="Spirin V."/>
            <person name="Szebenyi C."/>
            <person name="Tomsovsky M."/>
            <person name="Tulloss R.E."/>
            <person name="Uehling J."/>
            <person name="Grigoriev I.V."/>
            <person name="Vagvolgyi C."/>
            <person name="Papp T."/>
            <person name="Martin F.M."/>
            <person name="Miettinen O."/>
            <person name="Hibbett D.S."/>
            <person name="Nagy L.G."/>
        </authorList>
    </citation>
    <scope>NUCLEOTIDE SEQUENCE [LARGE SCALE GENOMIC DNA]</scope>
    <source>
        <strain evidence="1 2">HHB13444</strain>
    </source>
</reference>
<evidence type="ECO:0008006" key="3">
    <source>
        <dbReference type="Google" id="ProtNLM"/>
    </source>
</evidence>